<evidence type="ECO:0000313" key="8">
    <source>
        <dbReference type="Proteomes" id="UP001367676"/>
    </source>
</evidence>
<gene>
    <name evidence="7" type="ORF">V9T40_009437</name>
</gene>
<keyword evidence="2" id="KW-0677">Repeat</keyword>
<keyword evidence="1" id="KW-0479">Metal-binding</keyword>
<dbReference type="AlphaFoldDB" id="A0AAN9TSB8"/>
<keyword evidence="3 5" id="KW-0863">Zinc-finger</keyword>
<dbReference type="Gene3D" id="3.30.160.60">
    <property type="entry name" value="Classic Zinc Finger"/>
    <property type="match status" value="1"/>
</dbReference>
<dbReference type="InterPro" id="IPR026319">
    <property type="entry name" value="ZC2HC1A/B-like"/>
</dbReference>
<evidence type="ECO:0000256" key="3">
    <source>
        <dbReference type="ARBA" id="ARBA00022771"/>
    </source>
</evidence>
<proteinExistence type="predicted"/>
<evidence type="ECO:0000256" key="2">
    <source>
        <dbReference type="ARBA" id="ARBA00022737"/>
    </source>
</evidence>
<dbReference type="Pfam" id="PF13913">
    <property type="entry name" value="zf-C2HC_2"/>
    <property type="match status" value="2"/>
</dbReference>
<keyword evidence="8" id="KW-1185">Reference proteome</keyword>
<protein>
    <recommendedName>
        <fullName evidence="6">C2HC/C3H-type domain-containing protein</fullName>
    </recommendedName>
</protein>
<dbReference type="InterPro" id="IPR049899">
    <property type="entry name" value="Znf_C2HC_C3H"/>
</dbReference>
<accession>A0AAN9TSB8</accession>
<dbReference type="Proteomes" id="UP001367676">
    <property type="component" value="Unassembled WGS sequence"/>
</dbReference>
<comment type="caution">
    <text evidence="7">The sequence shown here is derived from an EMBL/GenBank/DDBJ whole genome shotgun (WGS) entry which is preliminary data.</text>
</comment>
<sequence>MILGQQTSLTRIPCQFCGRKFAPESLSKHSNVCEKTSSKKRKTFDSAKQRIQGTELAEFTPADHVKRHDPVGPNPAKENKYIPTVKAAADTVHHVPSRKSHKVTSPLNKSSNYERCPYCDRSFGPKAFDRHLEWCKEQSIRINLKTTAIQEAKERLEARTKYRAPSFKSKRSITKEKYSPKLKNSETRFGFIQDEERKEKENKIIKSHENETKLKTLNHIFDKPKPKENKEVNFIRQNVLRCSYRSRLPKKDENKIEKDKRNNNCSNVKKSDFPGIEDWITANGTKIEPSQPQSKVSPINPQISNSIYDDYDPFILAEHQMKELFGDINSPFDVHLNQTPSLNPKRPLKEDRLQKSQNKENISYEQLLQQQQYGPIKSKSCQTTCSSEEPREKLNFKTSPTSAFSKYSASSATNGNNNSIVRLPTPVPVNELLDKEEFNFLPPLVNNTNTKNDYYGNSNQNYNSSSSSQEIVNNINRYPLISLSNISLCSSVSVDLPEESVHHRKSTPLTPSCCKNTDRSCSSANSTSTTDGILGNMPLSMRSLSTQSNEKLLPKNQKKSLRMEHMLYGNEDSSKDTSTPNTPDLFEEKLEKLNSFLDADDFDLMNSFAEFECALQNSCCDTDSFLRDADSPDEKLAMKLQRGDSIASKMSIDSAYNSLNRKSPILYETSNFIGGITSTPEIELVKSSTLSPTSDFQDTRQQPKLSKFCHECGAKFPLIIAKFCCECGVRRLAI</sequence>
<feature type="domain" description="C2HC/C3H-type" evidence="6">
    <location>
        <begin position="10"/>
        <end position="39"/>
    </location>
</feature>
<evidence type="ECO:0000259" key="6">
    <source>
        <dbReference type="PROSITE" id="PS52027"/>
    </source>
</evidence>
<evidence type="ECO:0000313" key="7">
    <source>
        <dbReference type="EMBL" id="KAK7601996.1"/>
    </source>
</evidence>
<reference evidence="7 8" key="1">
    <citation type="submission" date="2024-03" db="EMBL/GenBank/DDBJ databases">
        <title>Adaptation during the transition from Ophiocordyceps entomopathogen to insect associate is accompanied by gene loss and intensified selection.</title>
        <authorList>
            <person name="Ward C.M."/>
            <person name="Onetto C.A."/>
            <person name="Borneman A.R."/>
        </authorList>
    </citation>
    <scope>NUCLEOTIDE SEQUENCE [LARGE SCALE GENOMIC DNA]</scope>
    <source>
        <strain evidence="7">AWRI1</strain>
        <tissue evidence="7">Single Adult Female</tissue>
    </source>
</reference>
<organism evidence="7 8">
    <name type="scientific">Parthenolecanium corni</name>
    <dbReference type="NCBI Taxonomy" id="536013"/>
    <lineage>
        <taxon>Eukaryota</taxon>
        <taxon>Metazoa</taxon>
        <taxon>Ecdysozoa</taxon>
        <taxon>Arthropoda</taxon>
        <taxon>Hexapoda</taxon>
        <taxon>Insecta</taxon>
        <taxon>Pterygota</taxon>
        <taxon>Neoptera</taxon>
        <taxon>Paraneoptera</taxon>
        <taxon>Hemiptera</taxon>
        <taxon>Sternorrhyncha</taxon>
        <taxon>Coccoidea</taxon>
        <taxon>Coccidae</taxon>
        <taxon>Parthenolecanium</taxon>
    </lineage>
</organism>
<dbReference type="PROSITE" id="PS52027">
    <property type="entry name" value="ZF_C2HC_C3H"/>
    <property type="match status" value="2"/>
</dbReference>
<evidence type="ECO:0000256" key="4">
    <source>
        <dbReference type="ARBA" id="ARBA00022833"/>
    </source>
</evidence>
<dbReference type="PANTHER" id="PTHR13555:SF5">
    <property type="entry name" value="ZINC-FINGER OF A C2HC-TYPE"/>
    <property type="match status" value="1"/>
</dbReference>
<evidence type="ECO:0000256" key="1">
    <source>
        <dbReference type="ARBA" id="ARBA00022723"/>
    </source>
</evidence>
<name>A0AAN9TSB8_9HEMI</name>
<evidence type="ECO:0000256" key="5">
    <source>
        <dbReference type="PROSITE-ProRule" id="PRU01371"/>
    </source>
</evidence>
<feature type="domain" description="C2HC/C3H-type" evidence="6">
    <location>
        <begin position="112"/>
        <end position="141"/>
    </location>
</feature>
<dbReference type="GO" id="GO:0008270">
    <property type="term" value="F:zinc ion binding"/>
    <property type="evidence" value="ECO:0007669"/>
    <property type="project" value="UniProtKB-KW"/>
</dbReference>
<dbReference type="EMBL" id="JBBCAQ010000010">
    <property type="protein sequence ID" value="KAK7601996.1"/>
    <property type="molecule type" value="Genomic_DNA"/>
</dbReference>
<keyword evidence="4" id="KW-0862">Zinc</keyword>
<dbReference type="PANTHER" id="PTHR13555">
    <property type="entry name" value="C2H2 ZINC FINGER CGI-62-RELATED"/>
    <property type="match status" value="1"/>
</dbReference>